<dbReference type="GO" id="GO:0008477">
    <property type="term" value="F:purine nucleosidase activity"/>
    <property type="evidence" value="ECO:0007669"/>
    <property type="project" value="TreeGrafter"/>
</dbReference>
<dbReference type="Pfam" id="PF01156">
    <property type="entry name" value="IU_nuc_hydro"/>
    <property type="match status" value="1"/>
</dbReference>
<keyword evidence="2" id="KW-0326">Glycosidase</keyword>
<protein>
    <submittedName>
        <fullName evidence="4">Non-specific ribonucleoside hydrolase rihC</fullName>
    </submittedName>
</protein>
<organism evidence="4 5">
    <name type="scientific">Fructilactobacillus florum DSM 22689 = JCM 16035</name>
    <dbReference type="NCBI Taxonomy" id="1423745"/>
    <lineage>
        <taxon>Bacteria</taxon>
        <taxon>Bacillati</taxon>
        <taxon>Bacillota</taxon>
        <taxon>Bacilli</taxon>
        <taxon>Lactobacillales</taxon>
        <taxon>Lactobacillaceae</taxon>
        <taxon>Fructilactobacillus</taxon>
    </lineage>
</organism>
<dbReference type="InterPro" id="IPR001910">
    <property type="entry name" value="Inosine/uridine_hydrolase_dom"/>
</dbReference>
<dbReference type="EMBL" id="AYZI01000002">
    <property type="protein sequence ID" value="KRM92373.1"/>
    <property type="molecule type" value="Genomic_DNA"/>
</dbReference>
<sequence length="305" mass="32477">MQPIILDTDPGIDDAAALSVAINNPELDVRLVTTVAGNVTVDKTTINALKIISFFGKAAQIPVAAGAEQPLIKPFEDAARIHGESGMRGYDFPAPTTAPLNQTAVVALKERLLASSEPVTLVATGSYTNVALLLSEYPEIKPKIARIVAMGGTLGQGNMTSAAEFNVFTDPHAAKIMYQAGVPIVMIGLDVTHKALLTYDTLQAIETANPAGKMLHDIIISDGDQGATGVAMHDVNTIFYLLHPELLTMKSYWIDIVTDGPANGATVADVRGAYHDGKVNAEVAVDIDAAAFNRWFLAEVRHMHH</sequence>
<dbReference type="InterPro" id="IPR036452">
    <property type="entry name" value="Ribo_hydro-like"/>
</dbReference>
<dbReference type="STRING" id="1423745.GCA_001311215_01656"/>
<dbReference type="GO" id="GO:0006152">
    <property type="term" value="P:purine nucleoside catabolic process"/>
    <property type="evidence" value="ECO:0007669"/>
    <property type="project" value="TreeGrafter"/>
</dbReference>
<gene>
    <name evidence="4" type="ORF">FC87_GL000506</name>
</gene>
<dbReference type="PANTHER" id="PTHR12304">
    <property type="entry name" value="INOSINE-URIDINE PREFERRING NUCLEOSIDE HYDROLASE"/>
    <property type="match status" value="1"/>
</dbReference>
<accession>A0A0R2CM13</accession>
<dbReference type="GO" id="GO:0005829">
    <property type="term" value="C:cytosol"/>
    <property type="evidence" value="ECO:0007669"/>
    <property type="project" value="TreeGrafter"/>
</dbReference>
<evidence type="ECO:0000256" key="2">
    <source>
        <dbReference type="ARBA" id="ARBA00023295"/>
    </source>
</evidence>
<dbReference type="PANTHER" id="PTHR12304:SF15">
    <property type="entry name" value="NON-SPECIFIC RIBONUCLEOSIDE HYDROLASE RIHC"/>
    <property type="match status" value="1"/>
</dbReference>
<keyword evidence="1 4" id="KW-0378">Hydrolase</keyword>
<dbReference type="InterPro" id="IPR023186">
    <property type="entry name" value="IUNH"/>
</dbReference>
<dbReference type="AlphaFoldDB" id="A0A0R2CM13"/>
<evidence type="ECO:0000313" key="5">
    <source>
        <dbReference type="Proteomes" id="UP000051586"/>
    </source>
</evidence>
<dbReference type="Proteomes" id="UP000051586">
    <property type="component" value="Unassembled WGS sequence"/>
</dbReference>
<dbReference type="SUPFAM" id="SSF53590">
    <property type="entry name" value="Nucleoside hydrolase"/>
    <property type="match status" value="1"/>
</dbReference>
<evidence type="ECO:0000256" key="1">
    <source>
        <dbReference type="ARBA" id="ARBA00022801"/>
    </source>
</evidence>
<dbReference type="CDD" id="cd02651">
    <property type="entry name" value="nuc_hydro_IU_UC_XIUA"/>
    <property type="match status" value="1"/>
</dbReference>
<evidence type="ECO:0000313" key="4">
    <source>
        <dbReference type="EMBL" id="KRM92373.1"/>
    </source>
</evidence>
<dbReference type="NCBIfam" id="NF008036">
    <property type="entry name" value="PRK10768.1"/>
    <property type="match status" value="1"/>
</dbReference>
<dbReference type="PATRIC" id="fig|1423745.4.peg.531"/>
<dbReference type="Gene3D" id="3.90.245.10">
    <property type="entry name" value="Ribonucleoside hydrolase-like"/>
    <property type="match status" value="1"/>
</dbReference>
<name>A0A0R2CM13_9LACO</name>
<feature type="domain" description="Inosine/uridine-preferring nucleoside hydrolase" evidence="3">
    <location>
        <begin position="4"/>
        <end position="293"/>
    </location>
</feature>
<reference evidence="4 5" key="1">
    <citation type="journal article" date="2015" name="Genome Announc.">
        <title>Expanding the biotechnology potential of lactobacilli through comparative genomics of 213 strains and associated genera.</title>
        <authorList>
            <person name="Sun Z."/>
            <person name="Harris H.M."/>
            <person name="McCann A."/>
            <person name="Guo C."/>
            <person name="Argimon S."/>
            <person name="Zhang W."/>
            <person name="Yang X."/>
            <person name="Jeffery I.B."/>
            <person name="Cooney J.C."/>
            <person name="Kagawa T.F."/>
            <person name="Liu W."/>
            <person name="Song Y."/>
            <person name="Salvetti E."/>
            <person name="Wrobel A."/>
            <person name="Rasinkangas P."/>
            <person name="Parkhill J."/>
            <person name="Rea M.C."/>
            <person name="O'Sullivan O."/>
            <person name="Ritari J."/>
            <person name="Douillard F.P."/>
            <person name="Paul Ross R."/>
            <person name="Yang R."/>
            <person name="Briner A.E."/>
            <person name="Felis G.E."/>
            <person name="de Vos W.M."/>
            <person name="Barrangou R."/>
            <person name="Klaenhammer T.R."/>
            <person name="Caufield P.W."/>
            <person name="Cui Y."/>
            <person name="Zhang H."/>
            <person name="O'Toole P.W."/>
        </authorList>
    </citation>
    <scope>NUCLEOTIDE SEQUENCE [LARGE SCALE GENOMIC DNA]</scope>
    <source>
        <strain evidence="4 5">DSM 22689</strain>
    </source>
</reference>
<evidence type="ECO:0000259" key="3">
    <source>
        <dbReference type="Pfam" id="PF01156"/>
    </source>
</evidence>
<comment type="caution">
    <text evidence="4">The sequence shown here is derived from an EMBL/GenBank/DDBJ whole genome shotgun (WGS) entry which is preliminary data.</text>
</comment>
<proteinExistence type="predicted"/>
<dbReference type="RefSeq" id="WP_035421520.1">
    <property type="nucleotide sequence ID" value="NZ_AYZI01000002.1"/>
</dbReference>